<dbReference type="InterPro" id="IPR058537">
    <property type="entry name" value="TPR_TNPO3_IPO13_4th"/>
</dbReference>
<dbReference type="SUPFAM" id="SSF48371">
    <property type="entry name" value="ARM repeat"/>
    <property type="match status" value="1"/>
</dbReference>
<dbReference type="Pfam" id="PF24138">
    <property type="entry name" value="TPR_TNPO3_IPO13_2nd"/>
    <property type="match status" value="1"/>
</dbReference>
<feature type="domain" description="Importin N-terminal" evidence="1">
    <location>
        <begin position="29"/>
        <end position="95"/>
    </location>
</feature>
<dbReference type="PANTHER" id="PTHR12363:SF42">
    <property type="entry name" value="TRANSPORTIN-3"/>
    <property type="match status" value="1"/>
</dbReference>
<dbReference type="InterPro" id="IPR001494">
    <property type="entry name" value="Importin-beta_N"/>
</dbReference>
<dbReference type="Pfam" id="PF24139">
    <property type="entry name" value="TPR_TNPO3_IPO13_4th"/>
    <property type="match status" value="1"/>
</dbReference>
<dbReference type="Pfam" id="PF24140">
    <property type="entry name" value="TPR_TNPO3_IPO13_3rd"/>
    <property type="match status" value="1"/>
</dbReference>
<evidence type="ECO:0000313" key="3">
    <source>
        <dbReference type="RefSeq" id="XP_017783001.1"/>
    </source>
</evidence>
<sequence>MEEKPNIEIVYMAISALYNNPNSTEKERASHWLRNFQKSVHAWTLADEILHHKKDLESCYFAAQTMRSKIHYYFHELPIEAHGSLRDSLMDHLSKITEGTNSIIVTQLCLALTDLILQMCSWEHAVLDLINRFSQSNLWPLLEIFIVLPEEIESRSLRLGENRRQHVMDDLRSCAPTVNNFLKHCSNMYCNNLHDNVQITSKIIRCYASWISIEAISLDDVTDHVVVTNSLMILSYKQENAKCLPVSNTLHDAATNAICTLLKRLEVNNNQQNIESYLCNHILELEVPYHLSVANEDIEKSMNYCRIFTELGETFLCKIIYQTTEQYQHQAIKVFDLILMCVGHHDYEVAAITFNLWFLLSEELCQKNSKLLIEMFRPYIERLVTALCRHCQMEPDLDGLLEDMDDFKDFRGKVSELVKDVVFIIGSASCFRYMFMNLQGNNVTWDITESALFIMQAVAKYIVPNENEVVPKVVEAILNIPPSTHIAVRYTSVLLVGELCEWIEKHPSTLDPILNFLVNCLSEPGIGPASATAIQNICAACNEHMSRHVPVMLQLLRQVDSFAITNDAVIGLLKGVAAIISKCDLDEVTPSLRDLCSLQVNPLSELVDNNIATVPKTKADPVLWLDRLSSIFRNLVIHVDNDVINPCKVVVLEVWPVMSKVLNKYASELRIMERSCRTVRFMLRCVSQQVKELLESLVGQSVSIYAMYKHSCFLYLGSILVDEYATDPTCVQGLLDMLEAFITPTFELLQEKEGLRNHPETVDDFFRLCARFLQRSPVPFLLSLTLPLIIQCGLMCCSLDHKEANISVMKFFFEIINTGKIARSHDDFPQRKQLVNTIVLEYGQQLVDNLVQASVFSLHPYMLSEVADVIVELLRYNRDLSSEWLAITLQGLPKEGTGTITVKQQQLTDVHASVVKSDTSKSVTYALKDLARLYR</sequence>
<dbReference type="InterPro" id="IPR051345">
    <property type="entry name" value="Importin_beta-like_NTR"/>
</dbReference>
<dbReference type="InterPro" id="IPR057941">
    <property type="entry name" value="TPR_TNPO3_IPO13_2nd"/>
</dbReference>
<evidence type="ECO:0000313" key="2">
    <source>
        <dbReference type="Proteomes" id="UP000695000"/>
    </source>
</evidence>
<dbReference type="Pfam" id="PF03810">
    <property type="entry name" value="IBN_N"/>
    <property type="match status" value="1"/>
</dbReference>
<dbReference type="RefSeq" id="XP_017783001.1">
    <property type="nucleotide sequence ID" value="XM_017927512.1"/>
</dbReference>
<accession>A0ABM1N851</accession>
<evidence type="ECO:0000259" key="1">
    <source>
        <dbReference type="SMART" id="SM00913"/>
    </source>
</evidence>
<reference evidence="3" key="1">
    <citation type="submission" date="2025-08" db="UniProtKB">
        <authorList>
            <consortium name="RefSeq"/>
        </authorList>
    </citation>
    <scope>IDENTIFICATION</scope>
    <source>
        <tissue evidence="3">Whole Larva</tissue>
    </source>
</reference>
<dbReference type="Pfam" id="PF08389">
    <property type="entry name" value="Xpo1"/>
    <property type="match status" value="1"/>
</dbReference>
<dbReference type="InterPro" id="IPR016024">
    <property type="entry name" value="ARM-type_fold"/>
</dbReference>
<keyword evidence="2" id="KW-1185">Reference proteome</keyword>
<proteinExistence type="predicted"/>
<dbReference type="InterPro" id="IPR057942">
    <property type="entry name" value="TPR_TNPO3_IPO13_3rd"/>
</dbReference>
<dbReference type="GeneID" id="108567181"/>
<protein>
    <submittedName>
        <fullName evidence="3">Transportin-3</fullName>
    </submittedName>
</protein>
<dbReference type="SMART" id="SM00913">
    <property type="entry name" value="IBN_N"/>
    <property type="match status" value="1"/>
</dbReference>
<organism evidence="2 3">
    <name type="scientific">Nicrophorus vespilloides</name>
    <name type="common">Boreal carrion beetle</name>
    <dbReference type="NCBI Taxonomy" id="110193"/>
    <lineage>
        <taxon>Eukaryota</taxon>
        <taxon>Metazoa</taxon>
        <taxon>Ecdysozoa</taxon>
        <taxon>Arthropoda</taxon>
        <taxon>Hexapoda</taxon>
        <taxon>Insecta</taxon>
        <taxon>Pterygota</taxon>
        <taxon>Neoptera</taxon>
        <taxon>Endopterygota</taxon>
        <taxon>Coleoptera</taxon>
        <taxon>Polyphaga</taxon>
        <taxon>Staphyliniformia</taxon>
        <taxon>Silphidae</taxon>
        <taxon>Nicrophorinae</taxon>
        <taxon>Nicrophorus</taxon>
    </lineage>
</organism>
<dbReference type="Proteomes" id="UP000695000">
    <property type="component" value="Unplaced"/>
</dbReference>
<gene>
    <name evidence="3" type="primary">LOC108567181</name>
</gene>
<dbReference type="InterPro" id="IPR011989">
    <property type="entry name" value="ARM-like"/>
</dbReference>
<dbReference type="PANTHER" id="PTHR12363">
    <property type="entry name" value="TRANSPORTIN 3 AND IMPORTIN 13"/>
    <property type="match status" value="1"/>
</dbReference>
<dbReference type="Gene3D" id="1.25.10.10">
    <property type="entry name" value="Leucine-rich Repeat Variant"/>
    <property type="match status" value="1"/>
</dbReference>
<dbReference type="InterPro" id="IPR013598">
    <property type="entry name" value="Exportin-1/Importin-b-like"/>
</dbReference>
<name>A0ABM1N851_NICVS</name>